<keyword evidence="1" id="KW-1133">Transmembrane helix</keyword>
<proteinExistence type="predicted"/>
<accession>A0A255ZSM2</accession>
<keyword evidence="3" id="KW-1185">Reference proteome</keyword>
<evidence type="ECO:0000313" key="3">
    <source>
        <dbReference type="Proteomes" id="UP000216035"/>
    </source>
</evidence>
<dbReference type="AlphaFoldDB" id="A0A255ZSM2"/>
<name>A0A255ZSM2_9FLAO</name>
<evidence type="ECO:0000256" key="1">
    <source>
        <dbReference type="SAM" id="Phobius"/>
    </source>
</evidence>
<dbReference type="Proteomes" id="UP000216035">
    <property type="component" value="Unassembled WGS sequence"/>
</dbReference>
<gene>
    <name evidence="2" type="ORF">CHX27_07515</name>
</gene>
<evidence type="ECO:0000313" key="2">
    <source>
        <dbReference type="EMBL" id="OYQ44392.1"/>
    </source>
</evidence>
<protein>
    <submittedName>
        <fullName evidence="2">Uncharacterized protein</fullName>
    </submittedName>
</protein>
<dbReference type="EMBL" id="NOXX01000191">
    <property type="protein sequence ID" value="OYQ44392.1"/>
    <property type="molecule type" value="Genomic_DNA"/>
</dbReference>
<comment type="caution">
    <text evidence="2">The sequence shown here is derived from an EMBL/GenBank/DDBJ whole genome shotgun (WGS) entry which is preliminary data.</text>
</comment>
<sequence length="61" mass="7065">MRNSRKVEKCIINKKTAFKERFFYGLIFAVAIVAKILLLRSFAKEQKIAAESATARRRSVF</sequence>
<organism evidence="2 3">
    <name type="scientific">Flavobacterium aurantiibacter</name>
    <dbReference type="NCBI Taxonomy" id="2023067"/>
    <lineage>
        <taxon>Bacteria</taxon>
        <taxon>Pseudomonadati</taxon>
        <taxon>Bacteroidota</taxon>
        <taxon>Flavobacteriia</taxon>
        <taxon>Flavobacteriales</taxon>
        <taxon>Flavobacteriaceae</taxon>
        <taxon>Flavobacterium</taxon>
    </lineage>
</organism>
<feature type="transmembrane region" description="Helical" evidence="1">
    <location>
        <begin position="21"/>
        <end position="39"/>
    </location>
</feature>
<keyword evidence="1" id="KW-0472">Membrane</keyword>
<reference evidence="2 3" key="1">
    <citation type="submission" date="2017-07" db="EMBL/GenBank/DDBJ databases">
        <title>Flavobacterium cyanobacteriorum sp. nov., isolated from cyanobacterial aggregates in a eutrophic lake.</title>
        <authorList>
            <person name="Cai H."/>
        </authorList>
    </citation>
    <scope>NUCLEOTIDE SEQUENCE [LARGE SCALE GENOMIC DNA]</scope>
    <source>
        <strain evidence="2 3">TH167</strain>
    </source>
</reference>
<keyword evidence="1" id="KW-0812">Transmembrane</keyword>